<dbReference type="EMBL" id="LR796374">
    <property type="protein sequence ID" value="CAB4140309.1"/>
    <property type="molecule type" value="Genomic_DNA"/>
</dbReference>
<evidence type="ECO:0000313" key="1">
    <source>
        <dbReference type="EMBL" id="CAB4140309.1"/>
    </source>
</evidence>
<sequence length="675" mass="76716">MAYGLKYRYEWSSRTSGIPLKIDIYEDGFGGVVTILHEMGPEPISINWPGAEMEKEVPVMASEATLTFVQTDSFNIDTFFSNTDQKYQVKFYVSGVLHWVGYVQTDDLQQPYLDPPNLFTLKAVDGLALLKTQELTDDLGDRIWGYRKFIQYLFHCLRKTGDDLPINNWVHIYPSDATPADKSVDPAYDPFYLTGVYGQSYMTAKDEWDSCYNVLIKILNSFKARLFQYQGEWQVVRTGDYVYYNGLLSGSRWTDEVTATATLGKDFSSVLGTYIQQEGRSWVEGRKRAVKFTKLTYNFNQWVSLIRNDRFLEGQIQIPLGSPTEQYRDLPGWTLSDPTKIYGVQEIVNTYAVSTKLVMDDDSPRNEAETSAFPVKEGDKIAVRLRYRNTTPVTSSNALFTFRIVVTNGVTTRWLNQDGKWVNSAVAVYGSWATGEDQRNWKDYSIESVDGFPISGTVTLQFLGKSLSSTYRNEIKDLQITLNSFVYDSAVASGQYDKLTQSGNVIDFYEDEINAADSPVPSAKGAIFYGNDQSEDWRHYGVTEDVRFIRIVNTDLYRSNYRAYKTLTGSSVGFMWNDGGTMKPISPIVTLAIGSLHYLITSLQINYTSETCSFSLVELFVKDGTDDTATPSELLFRYIDVVDQRPEIVYKAKETFLQKVGRFLFGAQTYLNKTE</sequence>
<accession>A0A6J5M973</accession>
<proteinExistence type="predicted"/>
<reference evidence="1" key="1">
    <citation type="submission" date="2020-04" db="EMBL/GenBank/DDBJ databases">
        <authorList>
            <person name="Chiriac C."/>
            <person name="Salcher M."/>
            <person name="Ghai R."/>
            <person name="Kavagutti S V."/>
        </authorList>
    </citation>
    <scope>NUCLEOTIDE SEQUENCE</scope>
</reference>
<gene>
    <name evidence="1" type="ORF">UFOVP402_20</name>
</gene>
<protein>
    <submittedName>
        <fullName evidence="1">Uncharacterized protein</fullName>
    </submittedName>
</protein>
<name>A0A6J5M973_9CAUD</name>
<organism evidence="1">
    <name type="scientific">uncultured Caudovirales phage</name>
    <dbReference type="NCBI Taxonomy" id="2100421"/>
    <lineage>
        <taxon>Viruses</taxon>
        <taxon>Duplodnaviria</taxon>
        <taxon>Heunggongvirae</taxon>
        <taxon>Uroviricota</taxon>
        <taxon>Caudoviricetes</taxon>
        <taxon>Peduoviridae</taxon>
        <taxon>Maltschvirus</taxon>
        <taxon>Maltschvirus maltsch</taxon>
    </lineage>
</organism>